<proteinExistence type="predicted"/>
<comment type="caution">
    <text evidence="1">The sequence shown here is derived from an EMBL/GenBank/DDBJ whole genome shotgun (WGS) entry which is preliminary data.</text>
</comment>
<name>A0ABS7CJM8_9BACL</name>
<evidence type="ECO:0000313" key="1">
    <source>
        <dbReference type="EMBL" id="MBW7460756.1"/>
    </source>
</evidence>
<dbReference type="EMBL" id="JAHZIK010002440">
    <property type="protein sequence ID" value="MBW7460756.1"/>
    <property type="molecule type" value="Genomic_DNA"/>
</dbReference>
<evidence type="ECO:0000313" key="2">
    <source>
        <dbReference type="Proteomes" id="UP001519887"/>
    </source>
</evidence>
<protein>
    <submittedName>
        <fullName evidence="1">12-oxophytodienoate reductase</fullName>
    </submittedName>
</protein>
<reference evidence="1 2" key="1">
    <citation type="submission" date="2021-07" db="EMBL/GenBank/DDBJ databases">
        <title>Paenibacillus radiodurans sp. nov., isolated from the southeastern edge of Tengger Desert.</title>
        <authorList>
            <person name="Zhang G."/>
        </authorList>
    </citation>
    <scope>NUCLEOTIDE SEQUENCE [LARGE SCALE GENOMIC DNA]</scope>
    <source>
        <strain evidence="1 2">CCM 7311</strain>
    </source>
</reference>
<dbReference type="SUPFAM" id="SSF51395">
    <property type="entry name" value="FMN-linked oxidoreductases"/>
    <property type="match status" value="1"/>
</dbReference>
<dbReference type="Gene3D" id="3.20.20.70">
    <property type="entry name" value="Aldolase class I"/>
    <property type="match status" value="1"/>
</dbReference>
<dbReference type="InterPro" id="IPR013785">
    <property type="entry name" value="Aldolase_TIM"/>
</dbReference>
<feature type="non-terminal residue" evidence="1">
    <location>
        <position position="1"/>
    </location>
</feature>
<organism evidence="1 2">
    <name type="scientific">Paenibacillus sepulcri</name>
    <dbReference type="NCBI Taxonomy" id="359917"/>
    <lineage>
        <taxon>Bacteria</taxon>
        <taxon>Bacillati</taxon>
        <taxon>Bacillota</taxon>
        <taxon>Bacilli</taxon>
        <taxon>Bacillales</taxon>
        <taxon>Paenibacillaceae</taxon>
        <taxon>Paenibacillus</taxon>
    </lineage>
</organism>
<gene>
    <name evidence="1" type="ORF">K0U00_42495</name>
</gene>
<dbReference type="Proteomes" id="UP001519887">
    <property type="component" value="Unassembled WGS sequence"/>
</dbReference>
<sequence>RVITGKPVITVGSVGLDDEFMSSLMPGKVTGTTGIEDLIERLSHNEFDLVAVGRSLLADPEWVMKVRGGRWEELNPFTSDALKTLI</sequence>
<keyword evidence="2" id="KW-1185">Reference proteome</keyword>
<accession>A0ABS7CJM8</accession>